<accession>A0A5T0Q2A3</accession>
<evidence type="ECO:0000256" key="1">
    <source>
        <dbReference type="SAM" id="Phobius"/>
    </source>
</evidence>
<evidence type="ECO:0000313" key="3">
    <source>
        <dbReference type="EMBL" id="EAK1948589.1"/>
    </source>
</evidence>
<reference evidence="3" key="1">
    <citation type="submission" date="2018-05" db="EMBL/GenBank/DDBJ databases">
        <authorList>
            <consortium name="NARMS: The National Antimicrobial Resistance Monitoring System"/>
        </authorList>
    </citation>
    <scope>NUCLEOTIDE SEQUENCE</scope>
    <source>
        <strain evidence="3">FSIS1607372</strain>
    </source>
</reference>
<dbReference type="AlphaFoldDB" id="A0A5T0Q2A3"/>
<protein>
    <submittedName>
        <fullName evidence="3">Motility associated factor glycosyltransferase family protein</fullName>
    </submittedName>
</protein>
<dbReference type="EMBL" id="AACEEA010000051">
    <property type="protein sequence ID" value="EAK1948589.1"/>
    <property type="molecule type" value="Genomic_DNA"/>
</dbReference>
<dbReference type="InterPro" id="IPR002826">
    <property type="entry name" value="MptE-like"/>
</dbReference>
<keyword evidence="1" id="KW-1133">Transmembrane helix</keyword>
<keyword evidence="1" id="KW-0472">Membrane</keyword>
<dbReference type="Pfam" id="PF01973">
    <property type="entry name" value="MptE-like"/>
    <property type="match status" value="1"/>
</dbReference>
<proteinExistence type="predicted"/>
<comment type="caution">
    <text evidence="3">The sequence shown here is derived from an EMBL/GenBank/DDBJ whole genome shotgun (WGS) entry which is preliminary data.</text>
</comment>
<feature type="transmembrane region" description="Helical" evidence="1">
    <location>
        <begin position="76"/>
        <end position="97"/>
    </location>
</feature>
<evidence type="ECO:0000259" key="2">
    <source>
        <dbReference type="Pfam" id="PF01973"/>
    </source>
</evidence>
<keyword evidence="1" id="KW-0812">Transmembrane</keyword>
<dbReference type="GO" id="GO:0016740">
    <property type="term" value="F:transferase activity"/>
    <property type="evidence" value="ECO:0007669"/>
    <property type="project" value="UniProtKB-KW"/>
</dbReference>
<name>A0A5T0Q2A3_CAMJU</name>
<sequence length="653" mass="76278">MNFNTNQTILFNKNLDSLNNPTLKEKLKELSITHYELILGKDNLDINLKDTKNHTFLYQDAIKELDIMLKTYNEKYLLYPVLYFYGFGNGILFKALLKNKHHKHIVVFEKELEIIKIMFHLLDFSQELKENKLLILDVNSLEFQDYYDLCSTNPFFSFSRAYFLELSSNYYEKDQEEILNLNNNLMKNFKNVILKHGNLPKDAVQGIKQCIHNLPIMLTHTPYQNLLKQRVNLSDTAIIVSTGPSLSKQLNTLKQYANKATIIAADASYPILAKHGIKPDYVLSLERILSTSKFFDNNFGDFDKDILFITTHLTHPQTIKNLENNNRNFMLSYRKTYFIKYLQLNSFGDLVEGHSVANIAYGLAVFLKHKNIIFIGQDLAYAEDGSSHPSEHIYGNYDAVDKNKITYHLKTLAYGGKKMVYTKEGWNVFRHTLEKHILQTKQLKLCTTYNCTEGGARIEGAIEKPFKEMCEALLKEDLKKPFPKVETLSKDKQDEILLKSYYKIHKSIKHCKDFSDELLKSYNHILESFSNLNLISNLNEGKKILDYLIQEIDKIKIKLEDGKNMLDLYEILDPLLTQFELNLARIYVLNPKTLEDSYNKSLLWVKEHIEFFDMVYEHIKAQEKALIENITPLENELTQRNLEKYKRKIKNAK</sequence>
<organism evidence="3">
    <name type="scientific">Campylobacter jejuni</name>
    <dbReference type="NCBI Taxonomy" id="197"/>
    <lineage>
        <taxon>Bacteria</taxon>
        <taxon>Pseudomonadati</taxon>
        <taxon>Campylobacterota</taxon>
        <taxon>Epsilonproteobacteria</taxon>
        <taxon>Campylobacterales</taxon>
        <taxon>Campylobacteraceae</taxon>
        <taxon>Campylobacter</taxon>
    </lineage>
</organism>
<feature type="domain" description="6-hydroxymethylpterin diphosphokinase MptE-like" evidence="2">
    <location>
        <begin position="209"/>
        <end position="383"/>
    </location>
</feature>
<dbReference type="PANTHER" id="PTHR41786:SF1">
    <property type="entry name" value="6-HYDROXYMETHYLPTERIN DIPHOSPHOKINASE MPTE-LIKE DOMAIN-CONTAINING PROTEIN"/>
    <property type="match status" value="1"/>
</dbReference>
<gene>
    <name evidence="3" type="ORF">BG735_08085</name>
</gene>
<dbReference type="PANTHER" id="PTHR41786">
    <property type="entry name" value="MOTILITY ACCESSORY FACTOR MAF"/>
    <property type="match status" value="1"/>
</dbReference>
<keyword evidence="3" id="KW-0808">Transferase</keyword>